<dbReference type="Pfam" id="PF00759">
    <property type="entry name" value="Glyco_hydro_9"/>
    <property type="match status" value="1"/>
</dbReference>
<sequence length="1035" mass="108055">MSGDMPTWSRASQAAGGWRNRSHLLDGTGPSGINVDLSGGWYDAGDHLKLHLPLGVSASLLAYSALTWESAYRAAGEWDIAVRNLDWVASYLSKCHYQASDTPTSNAFVGQVGDVDTDHNTWWGRPEQQPQGGSQGSAGWRPVHVITSAGGKGADIVGEAVAALTGAALLLKRAGAYSAPSKAQALLTRARQLFAFAKTVPSTWTPPSGSNAYPSSSYNDDMAWAAAWLCRADVDAGVSVGSSTYCAAALPYWDAAKYGSLDVSWDNMAGPAALLLRDTGAGGATYIASYDDFINRLLTTWTSSVPSCSTGNVPCLTNGGLVWYNDWGSNRYTANVAMAALASARSDGGAGLALTPAARVSRHCWAKKQLSYMLGDNSLSQSYVVGFKPTAQHNAPQKPHHRSSSCSPDYSVTCDWTALDLSGPNPSVLAGALVGGPARDDSYTDNRRDYMKNEVALDFNAGFTAALAGLTDLEQGLQKIGCSWTSYCAIACSAPSPSPPSPSPSPKPPPPPSPYPSPPPPSPYPSPKPPPPPSPFPSPPPPSPYPSPKPPPPPSPFPSPPPPSPYPSPKPPPPPSPYPSPPPPSPYPSPKPPPPPSPFPSPPPPSPYPSPKPPPPPSPYPSPPPPSPYPSPKPPPPPSPFPSPPPPSPYPSPKPPPPPSPFPSPPPPSPYPSPKPPPPPSPFPSPPPPSPYPSPKPPPPPSPYPSPPPPSPYPSPKPPPPPSPFPSPPPPSPYPSPKPPPPPSPYPSPPPPSPYPSPKPPPPPSPYPSPPPPSPYPSPKPPSPSPSPKPPPPPSPKPSPPPSPFPSPPPKPSPSPPPNPSPSPPPKPSSSPPPKAPPPPPPKASPPPSPSPTPTCDANDYACKECSDSDITAAPSCRTCVSSMRSIGQDPWRCFSSCTKGKNAISDSTMQGVCLAECVPTTAAKDNDWACDQYCGDASLVGKNTTRFRQCVTCLQGVSCSSAAWSCQNCMQVANGRSDAEAARSFCFSCVTNPSYYGYEWDCGDCTQKYKTTTERTACITNRVKSSGRKLLPGA</sequence>
<proteinExistence type="inferred from homology"/>
<dbReference type="InterPro" id="IPR033126">
    <property type="entry name" value="Glyco_hydro_9_Asp/Glu_AS"/>
</dbReference>
<keyword evidence="13" id="KW-1185">Reference proteome</keyword>
<evidence type="ECO:0000256" key="9">
    <source>
        <dbReference type="RuleBase" id="RU361166"/>
    </source>
</evidence>
<evidence type="ECO:0000256" key="3">
    <source>
        <dbReference type="ARBA" id="ARBA00022801"/>
    </source>
</evidence>
<evidence type="ECO:0000256" key="8">
    <source>
        <dbReference type="PROSITE-ProRule" id="PRU10060"/>
    </source>
</evidence>
<feature type="compositionally biased region" description="Pro residues" evidence="10">
    <location>
        <begin position="496"/>
        <end position="853"/>
    </location>
</feature>
<accession>A0AAD3DPB3</accession>
<feature type="active site" evidence="8">
    <location>
        <position position="445"/>
    </location>
</feature>
<comment type="similarity">
    <text evidence="2 8 9">Belongs to the glycosyl hydrolase 9 (cellulase E) family.</text>
</comment>
<feature type="domain" description="Glycoside hydrolase family 9" evidence="11">
    <location>
        <begin position="2"/>
        <end position="467"/>
    </location>
</feature>
<evidence type="ECO:0000313" key="12">
    <source>
        <dbReference type="EMBL" id="GFR45566.1"/>
    </source>
</evidence>
<gene>
    <name evidence="12" type="ORF">Agub_g6960</name>
</gene>
<dbReference type="InterPro" id="IPR012341">
    <property type="entry name" value="6hp_glycosidase-like_sf"/>
</dbReference>
<feature type="region of interest" description="Disordered" evidence="10">
    <location>
        <begin position="495"/>
        <end position="854"/>
    </location>
</feature>
<dbReference type="AlphaFoldDB" id="A0AAD3DPB3"/>
<evidence type="ECO:0000313" key="13">
    <source>
        <dbReference type="Proteomes" id="UP001054857"/>
    </source>
</evidence>
<dbReference type="EC" id="3.2.1.4" evidence="9"/>
<evidence type="ECO:0000256" key="5">
    <source>
        <dbReference type="ARBA" id="ARBA00023277"/>
    </source>
</evidence>
<dbReference type="PANTHER" id="PTHR22298">
    <property type="entry name" value="ENDO-1,4-BETA-GLUCANASE"/>
    <property type="match status" value="1"/>
</dbReference>
<dbReference type="EMBL" id="BMAR01000010">
    <property type="protein sequence ID" value="GFR45566.1"/>
    <property type="molecule type" value="Genomic_DNA"/>
</dbReference>
<dbReference type="InterPro" id="IPR001701">
    <property type="entry name" value="Glyco_hydro_9"/>
</dbReference>
<keyword evidence="7 8" id="KW-0624">Polysaccharide degradation</keyword>
<reference evidence="12 13" key="1">
    <citation type="journal article" date="2021" name="Sci. Rep.">
        <title>Genome sequencing of the multicellular alga Astrephomene provides insights into convergent evolution of germ-soma differentiation.</title>
        <authorList>
            <person name="Yamashita S."/>
            <person name="Yamamoto K."/>
            <person name="Matsuzaki R."/>
            <person name="Suzuki S."/>
            <person name="Yamaguchi H."/>
            <person name="Hirooka S."/>
            <person name="Minakuchi Y."/>
            <person name="Miyagishima S."/>
            <person name="Kawachi M."/>
            <person name="Toyoda A."/>
            <person name="Nozaki H."/>
        </authorList>
    </citation>
    <scope>NUCLEOTIDE SEQUENCE [LARGE SCALE GENOMIC DNA]</scope>
    <source>
        <strain evidence="12 13">NIES-4017</strain>
    </source>
</reference>
<keyword evidence="6 8" id="KW-0326">Glycosidase</keyword>
<evidence type="ECO:0000256" key="6">
    <source>
        <dbReference type="ARBA" id="ARBA00023295"/>
    </source>
</evidence>
<dbReference type="InterPro" id="IPR008928">
    <property type="entry name" value="6-hairpin_glycosidase_sf"/>
</dbReference>
<evidence type="ECO:0000256" key="10">
    <source>
        <dbReference type="SAM" id="MobiDB-lite"/>
    </source>
</evidence>
<name>A0AAD3DPB3_9CHLO</name>
<dbReference type="PROSITE" id="PS00698">
    <property type="entry name" value="GH9_3"/>
    <property type="match status" value="1"/>
</dbReference>
<feature type="active site" evidence="8">
    <location>
        <position position="454"/>
    </location>
</feature>
<evidence type="ECO:0000256" key="1">
    <source>
        <dbReference type="ARBA" id="ARBA00000966"/>
    </source>
</evidence>
<dbReference type="SUPFAM" id="SSF48208">
    <property type="entry name" value="Six-hairpin glycosidases"/>
    <property type="match status" value="1"/>
</dbReference>
<comment type="catalytic activity">
    <reaction evidence="1 9">
        <text>Endohydrolysis of (1-&gt;4)-beta-D-glucosidic linkages in cellulose, lichenin and cereal beta-D-glucans.</text>
        <dbReference type="EC" id="3.2.1.4"/>
    </reaction>
</comment>
<comment type="caution">
    <text evidence="12">The sequence shown here is derived from an EMBL/GenBank/DDBJ whole genome shotgun (WGS) entry which is preliminary data.</text>
</comment>
<dbReference type="Proteomes" id="UP001054857">
    <property type="component" value="Unassembled WGS sequence"/>
</dbReference>
<protein>
    <recommendedName>
        <fullName evidence="9">Endoglucanase</fullName>
        <ecNumber evidence="9">3.2.1.4</ecNumber>
    </recommendedName>
</protein>
<dbReference type="GO" id="GO:0008810">
    <property type="term" value="F:cellulase activity"/>
    <property type="evidence" value="ECO:0007669"/>
    <property type="project" value="UniProtKB-EC"/>
</dbReference>
<keyword evidence="3 8" id="KW-0378">Hydrolase</keyword>
<evidence type="ECO:0000256" key="4">
    <source>
        <dbReference type="ARBA" id="ARBA00023001"/>
    </source>
</evidence>
<dbReference type="GO" id="GO:0030245">
    <property type="term" value="P:cellulose catabolic process"/>
    <property type="evidence" value="ECO:0007669"/>
    <property type="project" value="UniProtKB-KW"/>
</dbReference>
<dbReference type="Gene3D" id="1.50.10.10">
    <property type="match status" value="1"/>
</dbReference>
<evidence type="ECO:0000256" key="7">
    <source>
        <dbReference type="ARBA" id="ARBA00023326"/>
    </source>
</evidence>
<organism evidence="12 13">
    <name type="scientific">Astrephomene gubernaculifera</name>
    <dbReference type="NCBI Taxonomy" id="47775"/>
    <lineage>
        <taxon>Eukaryota</taxon>
        <taxon>Viridiplantae</taxon>
        <taxon>Chlorophyta</taxon>
        <taxon>core chlorophytes</taxon>
        <taxon>Chlorophyceae</taxon>
        <taxon>CS clade</taxon>
        <taxon>Chlamydomonadales</taxon>
        <taxon>Astrephomenaceae</taxon>
        <taxon>Astrephomene</taxon>
    </lineage>
</organism>
<keyword evidence="5 8" id="KW-0119">Carbohydrate metabolism</keyword>
<evidence type="ECO:0000256" key="2">
    <source>
        <dbReference type="ARBA" id="ARBA00007072"/>
    </source>
</evidence>
<keyword evidence="4 9" id="KW-0136">Cellulose degradation</keyword>
<evidence type="ECO:0000259" key="11">
    <source>
        <dbReference type="Pfam" id="PF00759"/>
    </source>
</evidence>
<dbReference type="PRINTS" id="PR01217">
    <property type="entry name" value="PRICHEXTENSN"/>
</dbReference>